<dbReference type="SUPFAM" id="SSF81383">
    <property type="entry name" value="F-box domain"/>
    <property type="match status" value="1"/>
</dbReference>
<dbReference type="Proteomes" id="UP001189429">
    <property type="component" value="Unassembled WGS sequence"/>
</dbReference>
<dbReference type="PANTHER" id="PTHR46093:SF3">
    <property type="entry name" value="ACYL-COA-BINDING DOMAIN-CONTAINING PROTEIN 4"/>
    <property type="match status" value="1"/>
</dbReference>
<dbReference type="InterPro" id="IPR015915">
    <property type="entry name" value="Kelch-typ_b-propeller"/>
</dbReference>
<proteinExistence type="predicted"/>
<evidence type="ECO:0000313" key="4">
    <source>
        <dbReference type="EMBL" id="CAK0835285.1"/>
    </source>
</evidence>
<organism evidence="4 5">
    <name type="scientific">Prorocentrum cordatum</name>
    <dbReference type="NCBI Taxonomy" id="2364126"/>
    <lineage>
        <taxon>Eukaryota</taxon>
        <taxon>Sar</taxon>
        <taxon>Alveolata</taxon>
        <taxon>Dinophyceae</taxon>
        <taxon>Prorocentrales</taxon>
        <taxon>Prorocentraceae</taxon>
        <taxon>Prorocentrum</taxon>
    </lineage>
</organism>
<name>A0ABN9STJ3_9DINO</name>
<sequence length="556" mass="60802">MDCAENVIYPCLELRASATVSVLDAISEEVMQQLCLCLPGRELIRFSAAARPLKELVSSSDAIWKRLVRALLGEPYCHLHAALAAKANRITDTEFWRTLFRHGQELRVARWAPSLRSAFLGCSPGAQPDAEAAVEAAKERASQAVVGSGHCSVGIGNRVVKIGGLRPSCDLEHLHAAIFDLTALTIHELELTEDSQKPERRLRHAACEIRPAVTNSRPAVLVLGGCHDQTKQPCKGGLKLLHILELFDDKPALGRWHSLEAHGEAPAAIWHHICGAFASGTRVVVSGGDFPSSDPEFVHITNRSVPASFVYLLDVMALSWERVQTTGPAPTWRSLHAGFTHVDISSHSERLVILGGCAEHLPIFSSSDDLEHMIGHALDLRSFQWLPQPQNRGSLPPARLRLASEKIGEWLLLYGGRSSGDAIRERARLFKLNLRTLAWDALEVRGREGSHPAAPAATMSAGLVIWGTVHRIRHPDGARLDVLTLWSPDGESGADDGQEEEPESEEEDDSPRDAVSVLVRDSQGNARRMVLSRTMLQLLLARQARGGQPGQSDDED</sequence>
<evidence type="ECO:0000313" key="5">
    <source>
        <dbReference type="Proteomes" id="UP001189429"/>
    </source>
</evidence>
<feature type="region of interest" description="Disordered" evidence="3">
    <location>
        <begin position="486"/>
        <end position="514"/>
    </location>
</feature>
<keyword evidence="1" id="KW-0880">Kelch repeat</keyword>
<protein>
    <recommendedName>
        <fullName evidence="6">F-box domain-containing protein</fullName>
    </recommendedName>
</protein>
<feature type="compositionally biased region" description="Acidic residues" evidence="3">
    <location>
        <begin position="492"/>
        <end position="510"/>
    </location>
</feature>
<evidence type="ECO:0000256" key="3">
    <source>
        <dbReference type="SAM" id="MobiDB-lite"/>
    </source>
</evidence>
<keyword evidence="5" id="KW-1185">Reference proteome</keyword>
<dbReference type="InterPro" id="IPR036047">
    <property type="entry name" value="F-box-like_dom_sf"/>
</dbReference>
<dbReference type="SUPFAM" id="SSF117281">
    <property type="entry name" value="Kelch motif"/>
    <property type="match status" value="1"/>
</dbReference>
<reference evidence="4" key="1">
    <citation type="submission" date="2023-10" db="EMBL/GenBank/DDBJ databases">
        <authorList>
            <person name="Chen Y."/>
            <person name="Shah S."/>
            <person name="Dougan E. K."/>
            <person name="Thang M."/>
            <person name="Chan C."/>
        </authorList>
    </citation>
    <scope>NUCLEOTIDE SEQUENCE [LARGE SCALE GENOMIC DNA]</scope>
</reference>
<dbReference type="Gene3D" id="2.120.10.80">
    <property type="entry name" value="Kelch-type beta propeller"/>
    <property type="match status" value="1"/>
</dbReference>
<gene>
    <name evidence="4" type="ORF">PCOR1329_LOCUS32311</name>
</gene>
<evidence type="ECO:0008006" key="6">
    <source>
        <dbReference type="Google" id="ProtNLM"/>
    </source>
</evidence>
<keyword evidence="2" id="KW-0677">Repeat</keyword>
<evidence type="ECO:0000256" key="1">
    <source>
        <dbReference type="ARBA" id="ARBA00022441"/>
    </source>
</evidence>
<evidence type="ECO:0000256" key="2">
    <source>
        <dbReference type="ARBA" id="ARBA00022737"/>
    </source>
</evidence>
<comment type="caution">
    <text evidence="4">The sequence shown here is derived from an EMBL/GenBank/DDBJ whole genome shotgun (WGS) entry which is preliminary data.</text>
</comment>
<dbReference type="PANTHER" id="PTHR46093">
    <property type="entry name" value="ACYL-COA-BINDING DOMAIN-CONTAINING PROTEIN 5"/>
    <property type="match status" value="1"/>
</dbReference>
<dbReference type="Pfam" id="PF24681">
    <property type="entry name" value="Kelch_KLHDC2_KLHL20_DRC7"/>
    <property type="match status" value="1"/>
</dbReference>
<accession>A0ABN9STJ3</accession>
<dbReference type="EMBL" id="CAUYUJ010013036">
    <property type="protein sequence ID" value="CAK0835285.1"/>
    <property type="molecule type" value="Genomic_DNA"/>
</dbReference>